<dbReference type="Proteomes" id="UP001190700">
    <property type="component" value="Unassembled WGS sequence"/>
</dbReference>
<name>A0AAE0FVB5_9CHLO</name>
<dbReference type="InterPro" id="IPR029063">
    <property type="entry name" value="SAM-dependent_MTases_sf"/>
</dbReference>
<dbReference type="Pfam" id="PF10294">
    <property type="entry name" value="Methyltransf_16"/>
    <property type="match status" value="1"/>
</dbReference>
<comment type="caution">
    <text evidence="1">The sequence shown here is derived from an EMBL/GenBank/DDBJ whole genome shotgun (WGS) entry which is preliminary data.</text>
</comment>
<dbReference type="PANTHER" id="PTHR14614:SF154">
    <property type="entry name" value="PROTEIN N-LYSINE METHYLTRANSFERASE METTL21A"/>
    <property type="match status" value="1"/>
</dbReference>
<protein>
    <submittedName>
        <fullName evidence="1">Uncharacterized protein</fullName>
    </submittedName>
</protein>
<feature type="non-terminal residue" evidence="1">
    <location>
        <position position="1"/>
    </location>
</feature>
<organism evidence="1 2">
    <name type="scientific">Cymbomonas tetramitiformis</name>
    <dbReference type="NCBI Taxonomy" id="36881"/>
    <lineage>
        <taxon>Eukaryota</taxon>
        <taxon>Viridiplantae</taxon>
        <taxon>Chlorophyta</taxon>
        <taxon>Pyramimonadophyceae</taxon>
        <taxon>Pyramimonadales</taxon>
        <taxon>Pyramimonadaceae</taxon>
        <taxon>Cymbomonas</taxon>
    </lineage>
</organism>
<keyword evidence="2" id="KW-1185">Reference proteome</keyword>
<proteinExistence type="predicted"/>
<dbReference type="PANTHER" id="PTHR14614">
    <property type="entry name" value="HEPATOCELLULAR CARCINOMA-ASSOCIATED ANTIGEN"/>
    <property type="match status" value="1"/>
</dbReference>
<evidence type="ECO:0000313" key="1">
    <source>
        <dbReference type="EMBL" id="KAK3266488.1"/>
    </source>
</evidence>
<dbReference type="EMBL" id="LGRX02013027">
    <property type="protein sequence ID" value="KAK3266488.1"/>
    <property type="molecule type" value="Genomic_DNA"/>
</dbReference>
<dbReference type="InterPro" id="IPR019410">
    <property type="entry name" value="Methyltransf_16"/>
</dbReference>
<gene>
    <name evidence="1" type="ORF">CYMTET_24888</name>
</gene>
<reference evidence="1 2" key="1">
    <citation type="journal article" date="2015" name="Genome Biol. Evol.">
        <title>Comparative Genomics of a Bacterivorous Green Alga Reveals Evolutionary Causalities and Consequences of Phago-Mixotrophic Mode of Nutrition.</title>
        <authorList>
            <person name="Burns J.A."/>
            <person name="Paasch A."/>
            <person name="Narechania A."/>
            <person name="Kim E."/>
        </authorList>
    </citation>
    <scope>NUCLEOTIDE SEQUENCE [LARGE SCALE GENOMIC DNA]</scope>
    <source>
        <strain evidence="1 2">PLY_AMNH</strain>
    </source>
</reference>
<dbReference type="Gene3D" id="3.40.50.150">
    <property type="entry name" value="Vaccinia Virus protein VP39"/>
    <property type="match status" value="1"/>
</dbReference>
<dbReference type="AlphaFoldDB" id="A0AAE0FVB5"/>
<evidence type="ECO:0000313" key="2">
    <source>
        <dbReference type="Proteomes" id="UP001190700"/>
    </source>
</evidence>
<accession>A0AAE0FVB5</accession>
<sequence length="133" mass="14874">ATMATLGAEVTVTDLKGNLPLLKRNSDKVSSGIQVEELTWGEQLSSTLQAPYDVVVGCDIMYIREAVPALISTLELLADKTTRIYLAYGRNRFAEELFFEGIEGIFFMKDIPESDFDEIYSAQDVRMVLLTKL</sequence>